<dbReference type="GO" id="GO:0005524">
    <property type="term" value="F:ATP binding"/>
    <property type="evidence" value="ECO:0007669"/>
    <property type="project" value="UniProtKB-KW"/>
</dbReference>
<dbReference type="InterPro" id="IPR002197">
    <property type="entry name" value="HTH_Fis"/>
</dbReference>
<dbReference type="PROSITE" id="PS00676">
    <property type="entry name" value="SIGMA54_INTERACT_2"/>
    <property type="match status" value="1"/>
</dbReference>
<dbReference type="PANTHER" id="PTHR32071:SF57">
    <property type="entry name" value="C4-DICARBOXYLATE TRANSPORT TRANSCRIPTIONAL REGULATORY PROTEIN DCTD"/>
    <property type="match status" value="1"/>
</dbReference>
<sequence length="473" mass="52454">MSSQNNQSAILIVDQDKSSRQRLFKALKNQKSRIVEASGAAQALELVDQTYFEVVFLCWDISRSDEFLNTYLEMFVDAVVIVVTTRPSSEEVVKAMRLGAFNVISKDAPAADIAACLAEANEFREIQDQAPPAVSAISQKYDVENIVGKSRPMQKVFKLIHKVAATDATVLILGESGTGKELVARAIHYNSPRNPETMIPVNCGAIPEELLESELFGHEKGSFTGAIKTRPGRFELAEGGTVFLDEIGDMSSMLQVKLLRVLQEHQFERIGGGKPINVNIRILAATHRDLETQVKQGKFREDLFYRLNVVPIEVPPLRERRSDIPLLCGHFLSRLGKQKGLVPKDMRPEVLECLMRYDWPGNVRELENLLERMVILADGPSISMEDLPAHLANHRPTPSQVSQASLHTVEVPEDGLDFNAAVDAFERKLIIQALERTGGVKNQAAALLKLNRTTLVEKIKKKGLVTVGRTGTS</sequence>
<dbReference type="EMBL" id="AZAC01000001">
    <property type="protein sequence ID" value="KIX15828.1"/>
    <property type="molecule type" value="Genomic_DNA"/>
</dbReference>
<dbReference type="InterPro" id="IPR027417">
    <property type="entry name" value="P-loop_NTPase"/>
</dbReference>
<dbReference type="STRING" id="1429043.X474_00470"/>
<dbReference type="OrthoDB" id="9814761at2"/>
<protein>
    <submittedName>
        <fullName evidence="10">Acetoacetate metabolism regulatory protein AtoC</fullName>
    </submittedName>
</protein>
<evidence type="ECO:0000256" key="3">
    <source>
        <dbReference type="ARBA" id="ARBA00023015"/>
    </source>
</evidence>
<dbReference type="CDD" id="cd00156">
    <property type="entry name" value="REC"/>
    <property type="match status" value="1"/>
</dbReference>
<dbReference type="CDD" id="cd00009">
    <property type="entry name" value="AAA"/>
    <property type="match status" value="1"/>
</dbReference>
<dbReference type="RefSeq" id="WP_044346089.1">
    <property type="nucleotide sequence ID" value="NZ_AZAC01000001.1"/>
</dbReference>
<evidence type="ECO:0000256" key="1">
    <source>
        <dbReference type="ARBA" id="ARBA00022741"/>
    </source>
</evidence>
<comment type="caution">
    <text evidence="10">The sequence shown here is derived from an EMBL/GenBank/DDBJ whole genome shotgun (WGS) entry which is preliminary data.</text>
</comment>
<dbReference type="SUPFAM" id="SSF52172">
    <property type="entry name" value="CheY-like"/>
    <property type="match status" value="1"/>
</dbReference>
<dbReference type="PROSITE" id="PS50110">
    <property type="entry name" value="RESPONSE_REGULATORY"/>
    <property type="match status" value="1"/>
</dbReference>
<dbReference type="GO" id="GO:0000160">
    <property type="term" value="P:phosphorelay signal transduction system"/>
    <property type="evidence" value="ECO:0007669"/>
    <property type="project" value="InterPro"/>
</dbReference>
<dbReference type="InParanoid" id="A0A0D2HZW1"/>
<feature type="domain" description="Sigma-54 factor interaction" evidence="8">
    <location>
        <begin position="146"/>
        <end position="375"/>
    </location>
</feature>
<organism evidence="10 11">
    <name type="scientific">Dethiosulfatarculus sandiegensis</name>
    <dbReference type="NCBI Taxonomy" id="1429043"/>
    <lineage>
        <taxon>Bacteria</taxon>
        <taxon>Pseudomonadati</taxon>
        <taxon>Thermodesulfobacteriota</taxon>
        <taxon>Desulfarculia</taxon>
        <taxon>Desulfarculales</taxon>
        <taxon>Desulfarculaceae</taxon>
        <taxon>Dethiosulfatarculus</taxon>
    </lineage>
</organism>
<accession>A0A0D2HZW1</accession>
<dbReference type="GO" id="GO:0043565">
    <property type="term" value="F:sequence-specific DNA binding"/>
    <property type="evidence" value="ECO:0007669"/>
    <property type="project" value="InterPro"/>
</dbReference>
<dbReference type="Pfam" id="PF02954">
    <property type="entry name" value="HTH_8"/>
    <property type="match status" value="1"/>
</dbReference>
<evidence type="ECO:0000256" key="2">
    <source>
        <dbReference type="ARBA" id="ARBA00022840"/>
    </source>
</evidence>
<dbReference type="Pfam" id="PF00158">
    <property type="entry name" value="Sigma54_activat"/>
    <property type="match status" value="1"/>
</dbReference>
<dbReference type="GO" id="GO:0006355">
    <property type="term" value="P:regulation of DNA-templated transcription"/>
    <property type="evidence" value="ECO:0007669"/>
    <property type="project" value="InterPro"/>
</dbReference>
<dbReference type="Proteomes" id="UP000032233">
    <property type="component" value="Unassembled WGS sequence"/>
</dbReference>
<dbReference type="Pfam" id="PF00072">
    <property type="entry name" value="Response_reg"/>
    <property type="match status" value="1"/>
</dbReference>
<dbReference type="InterPro" id="IPR011006">
    <property type="entry name" value="CheY-like_superfamily"/>
</dbReference>
<dbReference type="Gene3D" id="1.10.10.60">
    <property type="entry name" value="Homeodomain-like"/>
    <property type="match status" value="1"/>
</dbReference>
<dbReference type="PROSITE" id="PS00675">
    <property type="entry name" value="SIGMA54_INTERACT_1"/>
    <property type="match status" value="1"/>
</dbReference>
<dbReference type="InterPro" id="IPR003593">
    <property type="entry name" value="AAA+_ATPase"/>
</dbReference>
<evidence type="ECO:0000313" key="10">
    <source>
        <dbReference type="EMBL" id="KIX15828.1"/>
    </source>
</evidence>
<evidence type="ECO:0000256" key="4">
    <source>
        <dbReference type="ARBA" id="ARBA00023125"/>
    </source>
</evidence>
<reference evidence="10 11" key="1">
    <citation type="submission" date="2013-11" db="EMBL/GenBank/DDBJ databases">
        <title>Metagenomic analysis of a methanogenic consortium involved in long chain n-alkane degradation.</title>
        <authorList>
            <person name="Davidova I.A."/>
            <person name="Callaghan A.V."/>
            <person name="Wawrik B."/>
            <person name="Pruitt S."/>
            <person name="Marks C."/>
            <person name="Duncan K.E."/>
            <person name="Suflita J.M."/>
        </authorList>
    </citation>
    <scope>NUCLEOTIDE SEQUENCE [LARGE SCALE GENOMIC DNA]</scope>
    <source>
        <strain evidence="10 11">SPR</strain>
    </source>
</reference>
<dbReference type="InterPro" id="IPR025943">
    <property type="entry name" value="Sigma_54_int_dom_ATP-bd_2"/>
</dbReference>
<dbReference type="Gene3D" id="3.40.50.2300">
    <property type="match status" value="1"/>
</dbReference>
<feature type="domain" description="Response regulatory" evidence="9">
    <location>
        <begin position="9"/>
        <end position="121"/>
    </location>
</feature>
<dbReference type="SUPFAM" id="SSF52540">
    <property type="entry name" value="P-loop containing nucleoside triphosphate hydrolases"/>
    <property type="match status" value="1"/>
</dbReference>
<dbReference type="InterPro" id="IPR009057">
    <property type="entry name" value="Homeodomain-like_sf"/>
</dbReference>
<dbReference type="InterPro" id="IPR025662">
    <property type="entry name" value="Sigma_54_int_dom_ATP-bd_1"/>
</dbReference>
<evidence type="ECO:0000256" key="5">
    <source>
        <dbReference type="ARBA" id="ARBA00023159"/>
    </source>
</evidence>
<dbReference type="PRINTS" id="PR01590">
    <property type="entry name" value="HTHFIS"/>
</dbReference>
<keyword evidence="6" id="KW-0804">Transcription</keyword>
<gene>
    <name evidence="10" type="ORF">X474_00470</name>
</gene>
<keyword evidence="2" id="KW-0067">ATP-binding</keyword>
<keyword evidence="1" id="KW-0547">Nucleotide-binding</keyword>
<evidence type="ECO:0000256" key="6">
    <source>
        <dbReference type="ARBA" id="ARBA00023163"/>
    </source>
</evidence>
<evidence type="ECO:0000313" key="11">
    <source>
        <dbReference type="Proteomes" id="UP000032233"/>
    </source>
</evidence>
<dbReference type="Pfam" id="PF25601">
    <property type="entry name" value="AAA_lid_14"/>
    <property type="match status" value="1"/>
</dbReference>
<dbReference type="FunFam" id="1.10.8.60:FF:000014">
    <property type="entry name" value="DNA-binding transcriptional regulator NtrC"/>
    <property type="match status" value="1"/>
</dbReference>
<evidence type="ECO:0000259" key="9">
    <source>
        <dbReference type="PROSITE" id="PS50110"/>
    </source>
</evidence>
<dbReference type="InterPro" id="IPR002078">
    <property type="entry name" value="Sigma_54_int"/>
</dbReference>
<keyword evidence="5" id="KW-0010">Activator</keyword>
<dbReference type="FunFam" id="3.40.50.300:FF:000006">
    <property type="entry name" value="DNA-binding transcriptional regulator NtrC"/>
    <property type="match status" value="1"/>
</dbReference>
<proteinExistence type="predicted"/>
<dbReference type="InterPro" id="IPR058031">
    <property type="entry name" value="AAA_lid_NorR"/>
</dbReference>
<dbReference type="Gene3D" id="1.10.8.60">
    <property type="match status" value="1"/>
</dbReference>
<dbReference type="InterPro" id="IPR025944">
    <property type="entry name" value="Sigma_54_int_dom_CS"/>
</dbReference>
<dbReference type="PATRIC" id="fig|1429043.3.peg.97"/>
<keyword evidence="11" id="KW-1185">Reference proteome</keyword>
<evidence type="ECO:0000256" key="7">
    <source>
        <dbReference type="PROSITE-ProRule" id="PRU00169"/>
    </source>
</evidence>
<dbReference type="PANTHER" id="PTHR32071">
    <property type="entry name" value="TRANSCRIPTIONAL REGULATORY PROTEIN"/>
    <property type="match status" value="1"/>
</dbReference>
<dbReference type="PROSITE" id="PS00688">
    <property type="entry name" value="SIGMA54_INTERACT_3"/>
    <property type="match status" value="1"/>
</dbReference>
<keyword evidence="4" id="KW-0238">DNA-binding</keyword>
<dbReference type="InterPro" id="IPR001789">
    <property type="entry name" value="Sig_transdc_resp-reg_receiver"/>
</dbReference>
<keyword evidence="3" id="KW-0805">Transcription regulation</keyword>
<dbReference type="Gene3D" id="3.40.50.300">
    <property type="entry name" value="P-loop containing nucleotide triphosphate hydrolases"/>
    <property type="match status" value="1"/>
</dbReference>
<name>A0A0D2HZW1_9BACT</name>
<dbReference type="SMART" id="SM00382">
    <property type="entry name" value="AAA"/>
    <property type="match status" value="1"/>
</dbReference>
<dbReference type="SMART" id="SM00448">
    <property type="entry name" value="REC"/>
    <property type="match status" value="1"/>
</dbReference>
<evidence type="ECO:0000259" key="8">
    <source>
        <dbReference type="PROSITE" id="PS50045"/>
    </source>
</evidence>
<comment type="caution">
    <text evidence="7">Lacks conserved residue(s) required for the propagation of feature annotation.</text>
</comment>
<dbReference type="SUPFAM" id="SSF46689">
    <property type="entry name" value="Homeodomain-like"/>
    <property type="match status" value="1"/>
</dbReference>
<dbReference type="AlphaFoldDB" id="A0A0D2HZW1"/>
<dbReference type="PROSITE" id="PS50045">
    <property type="entry name" value="SIGMA54_INTERACT_4"/>
    <property type="match status" value="1"/>
</dbReference>